<protein>
    <submittedName>
        <fullName evidence="3">Class I peptide chain release factor</fullName>
    </submittedName>
</protein>
<proteinExistence type="predicted"/>
<evidence type="ECO:0000313" key="3">
    <source>
        <dbReference type="EMBL" id="ACL06378.1"/>
    </source>
</evidence>
<feature type="domain" description="Prokaryotic-type class I peptide chain release factors" evidence="2">
    <location>
        <begin position="21"/>
        <end position="37"/>
    </location>
</feature>
<dbReference type="RefSeq" id="WP_015949417.1">
    <property type="nucleotide sequence ID" value="NC_011768.1"/>
</dbReference>
<dbReference type="NCBIfam" id="NF006718">
    <property type="entry name" value="PRK09256.1"/>
    <property type="match status" value="1"/>
</dbReference>
<sequence length="140" mass="15955">MIVVNDRVSLNEEEIDYEFVRSSGPGGQNVNKVSTAVQLRFDVANSPSLPEDVRARLEKIAHNRISASGVLLVDSRGTRSQLKNKEEALQRLVRLIDMACRKPKARNKTRPTLASRQRRLDSKKKRARKKQFRGKVSSWD</sequence>
<dbReference type="Gene3D" id="3.30.160.20">
    <property type="match status" value="1"/>
</dbReference>
<dbReference type="FunFam" id="3.30.160.20:FF:000046">
    <property type="entry name" value="Peptidyl-tRNA hydrolase ICT1"/>
    <property type="match status" value="1"/>
</dbReference>
<dbReference type="GO" id="GO:0003747">
    <property type="term" value="F:translation release factor activity"/>
    <property type="evidence" value="ECO:0007669"/>
    <property type="project" value="InterPro"/>
</dbReference>
<dbReference type="GO" id="GO:0004045">
    <property type="term" value="F:peptidyl-tRNA hydrolase activity"/>
    <property type="evidence" value="ECO:0007669"/>
    <property type="project" value="TreeGrafter"/>
</dbReference>
<gene>
    <name evidence="3" type="ordered locus">Dalk_4700</name>
</gene>
<dbReference type="eggNOG" id="COG1186">
    <property type="taxonomic scope" value="Bacteria"/>
</dbReference>
<dbReference type="InterPro" id="IPR000352">
    <property type="entry name" value="Pep_chain_release_fac_I"/>
</dbReference>
<evidence type="ECO:0000256" key="1">
    <source>
        <dbReference type="SAM" id="MobiDB-lite"/>
    </source>
</evidence>
<reference evidence="3 4" key="1">
    <citation type="journal article" date="2012" name="Environ. Microbiol.">
        <title>The genome sequence of Desulfatibacillum alkenivorans AK-01: a blueprint for anaerobic alkane oxidation.</title>
        <authorList>
            <person name="Callaghan A.V."/>
            <person name="Morris B.E."/>
            <person name="Pereira I.A."/>
            <person name="McInerney M.J."/>
            <person name="Austin R.N."/>
            <person name="Groves J.T."/>
            <person name="Kukor J.J."/>
            <person name="Suflita J.M."/>
            <person name="Young L.Y."/>
            <person name="Zylstra G.J."/>
            <person name="Wawrik B."/>
        </authorList>
    </citation>
    <scope>NUCLEOTIDE SEQUENCE [LARGE SCALE GENOMIC DNA]</scope>
    <source>
        <strain evidence="3 4">AK-01</strain>
    </source>
</reference>
<dbReference type="GO" id="GO:0072344">
    <property type="term" value="P:rescue of stalled ribosome"/>
    <property type="evidence" value="ECO:0007669"/>
    <property type="project" value="TreeGrafter"/>
</dbReference>
<organism evidence="3 4">
    <name type="scientific">Desulfatibacillum aliphaticivorans</name>
    <dbReference type="NCBI Taxonomy" id="218208"/>
    <lineage>
        <taxon>Bacteria</taxon>
        <taxon>Pseudomonadati</taxon>
        <taxon>Thermodesulfobacteriota</taxon>
        <taxon>Desulfobacteria</taxon>
        <taxon>Desulfobacterales</taxon>
        <taxon>Desulfatibacillaceae</taxon>
        <taxon>Desulfatibacillum</taxon>
    </lineage>
</organism>
<accession>B8FCU7</accession>
<dbReference type="GO" id="GO:0043022">
    <property type="term" value="F:ribosome binding"/>
    <property type="evidence" value="ECO:0007669"/>
    <property type="project" value="TreeGrafter"/>
</dbReference>
<name>B8FCU7_DESAL</name>
<evidence type="ECO:0000259" key="2">
    <source>
        <dbReference type="PROSITE" id="PS00745"/>
    </source>
</evidence>
<dbReference type="AlphaFoldDB" id="B8FCU7"/>
<keyword evidence="4" id="KW-1185">Reference proteome</keyword>
<dbReference type="PANTHER" id="PTHR47814:SF1">
    <property type="entry name" value="PEPTIDYL-TRNA HYDROLASE ARFB"/>
    <property type="match status" value="1"/>
</dbReference>
<dbReference type="KEGG" id="dal:Dalk_4700"/>
<dbReference type="PANTHER" id="PTHR47814">
    <property type="entry name" value="PEPTIDYL-TRNA HYDROLASE ARFB"/>
    <property type="match status" value="1"/>
</dbReference>
<dbReference type="Proteomes" id="UP000000739">
    <property type="component" value="Chromosome"/>
</dbReference>
<dbReference type="HOGENOM" id="CLU_089470_3_2_7"/>
<dbReference type="SUPFAM" id="SSF110916">
    <property type="entry name" value="Peptidyl-tRNA hydrolase domain-like"/>
    <property type="match status" value="1"/>
</dbReference>
<feature type="region of interest" description="Disordered" evidence="1">
    <location>
        <begin position="103"/>
        <end position="140"/>
    </location>
</feature>
<feature type="compositionally biased region" description="Basic residues" evidence="1">
    <location>
        <begin position="121"/>
        <end position="133"/>
    </location>
</feature>
<evidence type="ECO:0000313" key="4">
    <source>
        <dbReference type="Proteomes" id="UP000000739"/>
    </source>
</evidence>
<dbReference type="PROSITE" id="PS00745">
    <property type="entry name" value="RF_PROK_I"/>
    <property type="match status" value="1"/>
</dbReference>
<dbReference type="Pfam" id="PF00472">
    <property type="entry name" value="RF-1"/>
    <property type="match status" value="1"/>
</dbReference>
<dbReference type="EMBL" id="CP001322">
    <property type="protein sequence ID" value="ACL06378.1"/>
    <property type="molecule type" value="Genomic_DNA"/>
</dbReference>